<evidence type="ECO:0000256" key="3">
    <source>
        <dbReference type="ARBA" id="ARBA00008669"/>
    </source>
</evidence>
<dbReference type="SUPFAM" id="SSF48371">
    <property type="entry name" value="ARM repeat"/>
    <property type="match status" value="1"/>
</dbReference>
<evidence type="ECO:0000256" key="9">
    <source>
        <dbReference type="ARBA" id="ARBA00030693"/>
    </source>
</evidence>
<evidence type="ECO:0000256" key="2">
    <source>
        <dbReference type="ARBA" id="ARBA00004496"/>
    </source>
</evidence>
<evidence type="ECO:0000256" key="5">
    <source>
        <dbReference type="ARBA" id="ARBA00022448"/>
    </source>
</evidence>
<keyword evidence="12" id="KW-1185">Reference proteome</keyword>
<dbReference type="PANTHER" id="PTHR10997">
    <property type="entry name" value="IMPORTIN-7, 8, 11"/>
    <property type="match status" value="1"/>
</dbReference>
<dbReference type="GO" id="GO:0005829">
    <property type="term" value="C:cytosol"/>
    <property type="evidence" value="ECO:0007669"/>
    <property type="project" value="TreeGrafter"/>
</dbReference>
<dbReference type="PANTHER" id="PTHR10997:SF8">
    <property type="entry name" value="EXPORTIN-2"/>
    <property type="match status" value="1"/>
</dbReference>
<name>A0AAW1MQR4_POPJA</name>
<keyword evidence="5" id="KW-0813">Transport</keyword>
<dbReference type="Pfam" id="PF03810">
    <property type="entry name" value="IBN_N"/>
    <property type="match status" value="1"/>
</dbReference>
<gene>
    <name evidence="11" type="ORF">QE152_g5625</name>
</gene>
<dbReference type="Pfam" id="PF03378">
    <property type="entry name" value="CAS_CSE1"/>
    <property type="match status" value="2"/>
</dbReference>
<evidence type="ECO:0000313" key="11">
    <source>
        <dbReference type="EMBL" id="KAK9747098.1"/>
    </source>
</evidence>
<dbReference type="InterPro" id="IPR011989">
    <property type="entry name" value="ARM-like"/>
</dbReference>
<keyword evidence="6" id="KW-0963">Cytoplasm</keyword>
<dbReference type="GO" id="GO:0031267">
    <property type="term" value="F:small GTPase binding"/>
    <property type="evidence" value="ECO:0007669"/>
    <property type="project" value="InterPro"/>
</dbReference>
<accession>A0AAW1MQR4</accession>
<comment type="similarity">
    <text evidence="3">Belongs to the XPO2/CSE1 family.</text>
</comment>
<protein>
    <recommendedName>
        <fullName evidence="4">Exportin-2</fullName>
    </recommendedName>
    <alternativeName>
        <fullName evidence="9">Importin-alpha re-exporter</fullName>
    </alternativeName>
</protein>
<dbReference type="SMART" id="SM00913">
    <property type="entry name" value="IBN_N"/>
    <property type="match status" value="1"/>
</dbReference>
<evidence type="ECO:0000256" key="4">
    <source>
        <dbReference type="ARBA" id="ARBA00018945"/>
    </source>
</evidence>
<evidence type="ECO:0000259" key="10">
    <source>
        <dbReference type="PROSITE" id="PS50166"/>
    </source>
</evidence>
<dbReference type="AlphaFoldDB" id="A0AAW1MQR4"/>
<dbReference type="InterPro" id="IPR005043">
    <property type="entry name" value="XPO2_C"/>
</dbReference>
<evidence type="ECO:0000313" key="12">
    <source>
        <dbReference type="Proteomes" id="UP001458880"/>
    </source>
</evidence>
<dbReference type="InterPro" id="IPR001494">
    <property type="entry name" value="Importin-beta_N"/>
</dbReference>
<dbReference type="InterPro" id="IPR013713">
    <property type="entry name" value="XPO2_central"/>
</dbReference>
<dbReference type="Pfam" id="PF08506">
    <property type="entry name" value="Cse1"/>
    <property type="match status" value="1"/>
</dbReference>
<evidence type="ECO:0000256" key="6">
    <source>
        <dbReference type="ARBA" id="ARBA00022490"/>
    </source>
</evidence>
<sequence>MEISDDNLRTLGQYLQQTLNPDVNIRKPAEKFLEGVEVNQNYPVLLLHLVHTADVDMTIRVAGAIAFKNYIKRNWSVEDDQIDRIHATDRTTIKGLIVKLMLSSPEAIQKQLSDAISIIGKTDFPLKWPELITQMVEHFTTGDFNVINGILRTAHSLFKKYRYEFKSNELWTEIKYVLEKIAKPLTDLLIATMALTQTHGNDANALKVIYGSLVLMAKVFYSLNFQDLPEFFEDNMETWMTNFHALLSANVKLLETSDEEDAGVMEQLKSQVCDNIALYAQKYDEEFQPYLPQFVQVVWSLLVSTGLQPKYDLLVSNALQFLSSVADRSHYRNLFEDSNVLNSICEKVIIPNMEFRQSDQELFEDNPEEYTRRDIEGSDVDTRRRAACDLVNTLSQNFEARIMEIFGQYLQVMLQKYTENPQINWRNKDAALYLVTSLVSRGATQRHGVTQTSQLVSIPQFCQQHILPELERADVNDLPVLKADSIKYVMTFRSILPREMVMGTLPQLVRHLTSESAVIHTYSACAIEKILVMKDSNSIPIVGANDLAPLANDILTNLFATLDRPVSEENEYIMKAIMRSFSTLQDKVIPFLNVALPKLTEKLQAVCKNPSRPHFNHYLFETFSLSIRIVCRNNSSAVASFEDVLFPIFQGILFQGILQQDIQEFIPYVFQLLSLLMELTPTGAIPEPYMQLLPHLLAPVLWERPANISPLVRLLSAFAAQAAPQIVGQDKLVSITDIIGYVTLNLSAQAAPQIVGQDKLSGFLGVFQKLIASKVNDHEGFHLMQNIIQHFPTEALAPYQKQIFILLFQRLSSSKTTKYVINLITFFSLYMVKYSPDELVSTIDGIQAHMFGMVLEKLFIPELQKVSGVIERKIVACGITKLLCECQIMYNGEYQKYWSQLLQAVICFFEMPRDESTFPDDHFIEIDDTPAFQSTSAKLNFANNSRPDPLQAITEPRQFLAQSLGSLSSSRPGFLPPLVNVINQQSLTILQGYLSKFGIQLM</sequence>
<keyword evidence="8" id="KW-0539">Nucleus</keyword>
<dbReference type="InterPro" id="IPR016024">
    <property type="entry name" value="ARM-type_fold"/>
</dbReference>
<organism evidence="11 12">
    <name type="scientific">Popillia japonica</name>
    <name type="common">Japanese beetle</name>
    <dbReference type="NCBI Taxonomy" id="7064"/>
    <lineage>
        <taxon>Eukaryota</taxon>
        <taxon>Metazoa</taxon>
        <taxon>Ecdysozoa</taxon>
        <taxon>Arthropoda</taxon>
        <taxon>Hexapoda</taxon>
        <taxon>Insecta</taxon>
        <taxon>Pterygota</taxon>
        <taxon>Neoptera</taxon>
        <taxon>Endopterygota</taxon>
        <taxon>Coleoptera</taxon>
        <taxon>Polyphaga</taxon>
        <taxon>Scarabaeiformia</taxon>
        <taxon>Scarabaeidae</taxon>
        <taxon>Rutelinae</taxon>
        <taxon>Popillia</taxon>
    </lineage>
</organism>
<proteinExistence type="inferred from homology"/>
<keyword evidence="7" id="KW-0653">Protein transport</keyword>
<reference evidence="11 12" key="1">
    <citation type="journal article" date="2024" name="BMC Genomics">
        <title>De novo assembly and annotation of Popillia japonica's genome with initial clues to its potential as an invasive pest.</title>
        <authorList>
            <person name="Cucini C."/>
            <person name="Boschi S."/>
            <person name="Funari R."/>
            <person name="Cardaioli E."/>
            <person name="Iannotti N."/>
            <person name="Marturano G."/>
            <person name="Paoli F."/>
            <person name="Bruttini M."/>
            <person name="Carapelli A."/>
            <person name="Frati F."/>
            <person name="Nardi F."/>
        </authorList>
    </citation>
    <scope>NUCLEOTIDE SEQUENCE [LARGE SCALE GENOMIC DNA]</scope>
    <source>
        <strain evidence="11">DMR45628</strain>
    </source>
</reference>
<evidence type="ECO:0000256" key="1">
    <source>
        <dbReference type="ARBA" id="ARBA00004123"/>
    </source>
</evidence>
<dbReference type="Gene3D" id="1.25.10.10">
    <property type="entry name" value="Leucine-rich Repeat Variant"/>
    <property type="match status" value="1"/>
</dbReference>
<dbReference type="PROSITE" id="PS50166">
    <property type="entry name" value="IMPORTIN_B_NT"/>
    <property type="match status" value="1"/>
</dbReference>
<dbReference type="GO" id="GO:0006611">
    <property type="term" value="P:protein export from nucleus"/>
    <property type="evidence" value="ECO:0007669"/>
    <property type="project" value="TreeGrafter"/>
</dbReference>
<dbReference type="GO" id="GO:0006606">
    <property type="term" value="P:protein import into nucleus"/>
    <property type="evidence" value="ECO:0007669"/>
    <property type="project" value="TreeGrafter"/>
</dbReference>
<comment type="subcellular location">
    <subcellularLocation>
        <location evidence="2">Cytoplasm</location>
    </subcellularLocation>
    <subcellularLocation>
        <location evidence="1">Nucleus</location>
    </subcellularLocation>
</comment>
<dbReference type="EMBL" id="JASPKY010000034">
    <property type="protein sequence ID" value="KAK9747098.1"/>
    <property type="molecule type" value="Genomic_DNA"/>
</dbReference>
<dbReference type="Proteomes" id="UP001458880">
    <property type="component" value="Unassembled WGS sequence"/>
</dbReference>
<evidence type="ECO:0000256" key="8">
    <source>
        <dbReference type="ARBA" id="ARBA00023242"/>
    </source>
</evidence>
<evidence type="ECO:0000256" key="7">
    <source>
        <dbReference type="ARBA" id="ARBA00022927"/>
    </source>
</evidence>
<dbReference type="GO" id="GO:0005049">
    <property type="term" value="F:nuclear export signal receptor activity"/>
    <property type="evidence" value="ECO:0007669"/>
    <property type="project" value="TreeGrafter"/>
</dbReference>
<comment type="caution">
    <text evidence="11">The sequence shown here is derived from an EMBL/GenBank/DDBJ whole genome shotgun (WGS) entry which is preliminary data.</text>
</comment>
<dbReference type="GO" id="GO:0005635">
    <property type="term" value="C:nuclear envelope"/>
    <property type="evidence" value="ECO:0007669"/>
    <property type="project" value="TreeGrafter"/>
</dbReference>
<feature type="domain" description="Importin N-terminal" evidence="10">
    <location>
        <begin position="29"/>
        <end position="103"/>
    </location>
</feature>